<organism evidence="3 4">
    <name type="scientific">Molossus molossus</name>
    <name type="common">Pallas' mastiff bat</name>
    <name type="synonym">Vespertilio molossus</name>
    <dbReference type="NCBI Taxonomy" id="27622"/>
    <lineage>
        <taxon>Eukaryota</taxon>
        <taxon>Metazoa</taxon>
        <taxon>Chordata</taxon>
        <taxon>Craniata</taxon>
        <taxon>Vertebrata</taxon>
        <taxon>Euteleostomi</taxon>
        <taxon>Mammalia</taxon>
        <taxon>Eutheria</taxon>
        <taxon>Laurasiatheria</taxon>
        <taxon>Chiroptera</taxon>
        <taxon>Yangochiroptera</taxon>
        <taxon>Molossidae</taxon>
        <taxon>Molossus</taxon>
    </lineage>
</organism>
<gene>
    <name evidence="3" type="ORF">HJG59_008410</name>
</gene>
<evidence type="ECO:0000256" key="2">
    <source>
        <dbReference type="SAM" id="Phobius"/>
    </source>
</evidence>
<feature type="compositionally biased region" description="Polar residues" evidence="1">
    <location>
        <begin position="68"/>
        <end position="77"/>
    </location>
</feature>
<keyword evidence="2" id="KW-0812">Transmembrane</keyword>
<dbReference type="EMBL" id="JACASF010000011">
    <property type="protein sequence ID" value="KAF6450542.1"/>
    <property type="molecule type" value="Genomic_DNA"/>
</dbReference>
<evidence type="ECO:0000313" key="3">
    <source>
        <dbReference type="EMBL" id="KAF6450542.1"/>
    </source>
</evidence>
<name>A0A7J8FTS3_MOLMO</name>
<reference evidence="3 4" key="1">
    <citation type="journal article" date="2020" name="Nature">
        <title>Six reference-quality genomes reveal evolution of bat adaptations.</title>
        <authorList>
            <person name="Jebb D."/>
            <person name="Huang Z."/>
            <person name="Pippel M."/>
            <person name="Hughes G.M."/>
            <person name="Lavrichenko K."/>
            <person name="Devanna P."/>
            <person name="Winkler S."/>
            <person name="Jermiin L.S."/>
            <person name="Skirmuntt E.C."/>
            <person name="Katzourakis A."/>
            <person name="Burkitt-Gray L."/>
            <person name="Ray D.A."/>
            <person name="Sullivan K.A.M."/>
            <person name="Roscito J.G."/>
            <person name="Kirilenko B.M."/>
            <person name="Davalos L.M."/>
            <person name="Corthals A.P."/>
            <person name="Power M.L."/>
            <person name="Jones G."/>
            <person name="Ransome R.D."/>
            <person name="Dechmann D.K.N."/>
            <person name="Locatelli A.G."/>
            <person name="Puechmaille S.J."/>
            <person name="Fedrigo O."/>
            <person name="Jarvis E.D."/>
            <person name="Hiller M."/>
            <person name="Vernes S.C."/>
            <person name="Myers E.W."/>
            <person name="Teeling E.C."/>
        </authorList>
    </citation>
    <scope>NUCLEOTIDE SEQUENCE [LARGE SCALE GENOMIC DNA]</scope>
    <source>
        <strain evidence="3">MMolMol1</strain>
        <tissue evidence="3">Muscle</tissue>
    </source>
</reference>
<evidence type="ECO:0000256" key="1">
    <source>
        <dbReference type="SAM" id="MobiDB-lite"/>
    </source>
</evidence>
<feature type="compositionally biased region" description="Polar residues" evidence="1">
    <location>
        <begin position="51"/>
        <end position="61"/>
    </location>
</feature>
<feature type="region of interest" description="Disordered" evidence="1">
    <location>
        <begin position="51"/>
        <end position="132"/>
    </location>
</feature>
<sequence>MESNVQDLTWLRNASFEYSEMQQLHSFLVVGFYLFLYPGWCPIPVLPQRQRSLSQQPNRILSSADHPQLSTSRGTENSTDHAGGTDFSPPTKPLDEARFRDREESYEAGASGSYSHEDHSQIPDILVHKEQG</sequence>
<keyword evidence="4" id="KW-1185">Reference proteome</keyword>
<evidence type="ECO:0000313" key="4">
    <source>
        <dbReference type="Proteomes" id="UP000550707"/>
    </source>
</evidence>
<keyword evidence="2" id="KW-1133">Transmembrane helix</keyword>
<dbReference type="InParanoid" id="A0A7J8FTS3"/>
<feature type="compositionally biased region" description="Basic and acidic residues" evidence="1">
    <location>
        <begin position="115"/>
        <end position="132"/>
    </location>
</feature>
<protein>
    <submittedName>
        <fullName evidence="3">Uncharacterized protein</fullName>
    </submittedName>
</protein>
<feature type="compositionally biased region" description="Basic and acidic residues" evidence="1">
    <location>
        <begin position="93"/>
        <end position="105"/>
    </location>
</feature>
<dbReference type="AlphaFoldDB" id="A0A7J8FTS3"/>
<proteinExistence type="predicted"/>
<accession>A0A7J8FTS3</accession>
<dbReference type="Proteomes" id="UP000550707">
    <property type="component" value="Unassembled WGS sequence"/>
</dbReference>
<keyword evidence="2" id="KW-0472">Membrane</keyword>
<feature type="transmembrane region" description="Helical" evidence="2">
    <location>
        <begin position="24"/>
        <end position="46"/>
    </location>
</feature>
<comment type="caution">
    <text evidence="3">The sequence shown here is derived from an EMBL/GenBank/DDBJ whole genome shotgun (WGS) entry which is preliminary data.</text>
</comment>